<dbReference type="EMBL" id="JACHID010000007">
    <property type="protein sequence ID" value="MBB5021946.1"/>
    <property type="molecule type" value="Genomic_DNA"/>
</dbReference>
<protein>
    <submittedName>
        <fullName evidence="2">Uncharacterized protein</fullName>
    </submittedName>
</protein>
<organism evidence="2 3">
    <name type="scientific">Desulfurispira natronophila</name>
    <dbReference type="NCBI Taxonomy" id="682562"/>
    <lineage>
        <taxon>Bacteria</taxon>
        <taxon>Pseudomonadati</taxon>
        <taxon>Chrysiogenota</taxon>
        <taxon>Chrysiogenia</taxon>
        <taxon>Chrysiogenales</taxon>
        <taxon>Chrysiogenaceae</taxon>
        <taxon>Desulfurispira</taxon>
    </lineage>
</organism>
<evidence type="ECO:0000313" key="3">
    <source>
        <dbReference type="Proteomes" id="UP000528322"/>
    </source>
</evidence>
<keyword evidence="1" id="KW-0732">Signal</keyword>
<sequence>MHKRTLVHRYFLAAVLFAFLLTLPATAQAGRMAAGFSFGETTGLSFKYWQDNQRAIDMAAGWGSDEWDIKADYLFHEPEIFRVDHGQVFLYYGMGFYAQGKDDKDDIAGARVPFGVEYFLPGMPLSFFGDVAPAMDLSPETSFGTQAHLGMRYIF</sequence>
<name>A0A7W8DGW5_9BACT</name>
<proteinExistence type="predicted"/>
<feature type="signal peptide" evidence="1">
    <location>
        <begin position="1"/>
        <end position="27"/>
    </location>
</feature>
<accession>A0A7W8DGW5</accession>
<reference evidence="2 3" key="1">
    <citation type="submission" date="2020-08" db="EMBL/GenBank/DDBJ databases">
        <title>Genomic Encyclopedia of Type Strains, Phase IV (KMG-IV): sequencing the most valuable type-strain genomes for metagenomic binning, comparative biology and taxonomic classification.</title>
        <authorList>
            <person name="Goeker M."/>
        </authorList>
    </citation>
    <scope>NUCLEOTIDE SEQUENCE [LARGE SCALE GENOMIC DNA]</scope>
    <source>
        <strain evidence="2 3">DSM 22071</strain>
    </source>
</reference>
<evidence type="ECO:0000313" key="2">
    <source>
        <dbReference type="EMBL" id="MBB5021946.1"/>
    </source>
</evidence>
<evidence type="ECO:0000256" key="1">
    <source>
        <dbReference type="SAM" id="SignalP"/>
    </source>
</evidence>
<keyword evidence="3" id="KW-1185">Reference proteome</keyword>
<dbReference type="AlphaFoldDB" id="A0A7W8DGW5"/>
<gene>
    <name evidence="2" type="ORF">HNR37_001263</name>
</gene>
<feature type="chain" id="PRO_5031435013" evidence="1">
    <location>
        <begin position="28"/>
        <end position="155"/>
    </location>
</feature>
<dbReference type="RefSeq" id="WP_183731563.1">
    <property type="nucleotide sequence ID" value="NZ_JACHID010000007.1"/>
</dbReference>
<comment type="caution">
    <text evidence="2">The sequence shown here is derived from an EMBL/GenBank/DDBJ whole genome shotgun (WGS) entry which is preliminary data.</text>
</comment>
<dbReference type="Proteomes" id="UP000528322">
    <property type="component" value="Unassembled WGS sequence"/>
</dbReference>